<accession>A0A6P0UCM8</accession>
<dbReference type="InterPro" id="IPR019223">
    <property type="entry name" value="DUF2147"/>
</dbReference>
<reference evidence="2 3" key="1">
    <citation type="submission" date="2020-01" db="EMBL/GenBank/DDBJ databases">
        <title>Muriicola jejuensis KCTC 22299.</title>
        <authorList>
            <person name="Wang G."/>
        </authorList>
    </citation>
    <scope>NUCLEOTIDE SEQUENCE [LARGE SCALE GENOMIC DNA]</scope>
    <source>
        <strain evidence="2 3">KCTC 22299</strain>
    </source>
</reference>
<feature type="domain" description="DUF2147" evidence="1">
    <location>
        <begin position="25"/>
        <end position="141"/>
    </location>
</feature>
<comment type="caution">
    <text evidence="2">The sequence shown here is derived from an EMBL/GenBank/DDBJ whole genome shotgun (WGS) entry which is preliminary data.</text>
</comment>
<protein>
    <submittedName>
        <fullName evidence="2">DUF2147 domain-containing protein</fullName>
    </submittedName>
</protein>
<dbReference type="AlphaFoldDB" id="A0A6P0UCM8"/>
<evidence type="ECO:0000259" key="1">
    <source>
        <dbReference type="Pfam" id="PF09917"/>
    </source>
</evidence>
<dbReference type="Proteomes" id="UP000468443">
    <property type="component" value="Unassembled WGS sequence"/>
</dbReference>
<sequence length="144" mass="16890">MRNILLPVLFFFLWLSEVSSQEIVGYWKTIDEVTEQPKSILEIYKEDEGLSARVVEILVEGREDALCIKCDGPQKNRPIKGMRIFSGLKKVDEDTYGDGEILDPETGKKYRVRIWLDSERPERLKVRGYIAFFFRTQTWKRVSP</sequence>
<evidence type="ECO:0000313" key="3">
    <source>
        <dbReference type="Proteomes" id="UP000468443"/>
    </source>
</evidence>
<name>A0A6P0UCM8_9FLAO</name>
<evidence type="ECO:0000313" key="2">
    <source>
        <dbReference type="EMBL" id="NER11004.1"/>
    </source>
</evidence>
<dbReference type="PANTHER" id="PTHR36919">
    <property type="entry name" value="BLR1215 PROTEIN"/>
    <property type="match status" value="1"/>
</dbReference>
<dbReference type="RefSeq" id="WP_163693403.1">
    <property type="nucleotide sequence ID" value="NZ_FXTW01000002.1"/>
</dbReference>
<dbReference type="Gene3D" id="2.40.128.520">
    <property type="match status" value="1"/>
</dbReference>
<dbReference type="EMBL" id="JAABOP010000002">
    <property type="protein sequence ID" value="NER11004.1"/>
    <property type="molecule type" value="Genomic_DNA"/>
</dbReference>
<keyword evidence="3" id="KW-1185">Reference proteome</keyword>
<dbReference type="PANTHER" id="PTHR36919:SF3">
    <property type="entry name" value="BLL5882 PROTEIN"/>
    <property type="match status" value="1"/>
</dbReference>
<dbReference type="Pfam" id="PF09917">
    <property type="entry name" value="DUF2147"/>
    <property type="match status" value="1"/>
</dbReference>
<gene>
    <name evidence="2" type="ORF">GWK09_10785</name>
</gene>
<organism evidence="2 3">
    <name type="scientific">Muriicola jejuensis</name>
    <dbReference type="NCBI Taxonomy" id="504488"/>
    <lineage>
        <taxon>Bacteria</taxon>
        <taxon>Pseudomonadati</taxon>
        <taxon>Bacteroidota</taxon>
        <taxon>Flavobacteriia</taxon>
        <taxon>Flavobacteriales</taxon>
        <taxon>Flavobacteriaceae</taxon>
        <taxon>Muriicola</taxon>
    </lineage>
</organism>
<proteinExistence type="predicted"/>